<feature type="non-terminal residue" evidence="1">
    <location>
        <position position="57"/>
    </location>
</feature>
<name>X1QXC6_9ZZZZ</name>
<reference evidence="1" key="1">
    <citation type="journal article" date="2014" name="Front. Microbiol.">
        <title>High frequency of phylogenetically diverse reductive dehalogenase-homologous genes in deep subseafloor sedimentary metagenomes.</title>
        <authorList>
            <person name="Kawai M."/>
            <person name="Futagami T."/>
            <person name="Toyoda A."/>
            <person name="Takaki Y."/>
            <person name="Nishi S."/>
            <person name="Hori S."/>
            <person name="Arai W."/>
            <person name="Tsubouchi T."/>
            <person name="Morono Y."/>
            <person name="Uchiyama I."/>
            <person name="Ito T."/>
            <person name="Fujiyama A."/>
            <person name="Inagaki F."/>
            <person name="Takami H."/>
        </authorList>
    </citation>
    <scope>NUCLEOTIDE SEQUENCE</scope>
    <source>
        <strain evidence="1">Expedition CK06-06</strain>
    </source>
</reference>
<sequence>MRYLRVIARNTPMLRSTGINRVKDIAEPYEISKVRSPEMYANRVILSVLSPDPPHIP</sequence>
<comment type="caution">
    <text evidence="1">The sequence shown here is derived from an EMBL/GenBank/DDBJ whole genome shotgun (WGS) entry which is preliminary data.</text>
</comment>
<organism evidence="1">
    <name type="scientific">marine sediment metagenome</name>
    <dbReference type="NCBI Taxonomy" id="412755"/>
    <lineage>
        <taxon>unclassified sequences</taxon>
        <taxon>metagenomes</taxon>
        <taxon>ecological metagenomes</taxon>
    </lineage>
</organism>
<gene>
    <name evidence="1" type="ORF">S06H3_62381</name>
</gene>
<evidence type="ECO:0000313" key="1">
    <source>
        <dbReference type="EMBL" id="GAI47939.1"/>
    </source>
</evidence>
<proteinExistence type="predicted"/>
<protein>
    <submittedName>
        <fullName evidence="1">Uncharacterized protein</fullName>
    </submittedName>
</protein>
<dbReference type="AlphaFoldDB" id="X1QXC6"/>
<dbReference type="EMBL" id="BARV01041108">
    <property type="protein sequence ID" value="GAI47939.1"/>
    <property type="molecule type" value="Genomic_DNA"/>
</dbReference>
<accession>X1QXC6</accession>